<evidence type="ECO:0000259" key="2">
    <source>
        <dbReference type="PROSITE" id="PS50093"/>
    </source>
</evidence>
<name>A0ABT9NYZ7_9ACTN</name>
<feature type="signal peptide" evidence="1">
    <location>
        <begin position="1"/>
        <end position="26"/>
    </location>
</feature>
<dbReference type="InterPro" id="IPR000601">
    <property type="entry name" value="PKD_dom"/>
</dbReference>
<keyword evidence="4" id="KW-1185">Reference proteome</keyword>
<evidence type="ECO:0000313" key="4">
    <source>
        <dbReference type="Proteomes" id="UP001235712"/>
    </source>
</evidence>
<evidence type="ECO:0000256" key="1">
    <source>
        <dbReference type="SAM" id="SignalP"/>
    </source>
</evidence>
<dbReference type="RefSeq" id="WP_307239684.1">
    <property type="nucleotide sequence ID" value="NZ_JAUSQZ010000001.1"/>
</dbReference>
<protein>
    <recommendedName>
        <fullName evidence="2">PKD domain-containing protein</fullName>
    </recommendedName>
</protein>
<gene>
    <name evidence="3" type="ORF">J2S57_001413</name>
</gene>
<accession>A0ABT9NYZ7</accession>
<dbReference type="Proteomes" id="UP001235712">
    <property type="component" value="Unassembled WGS sequence"/>
</dbReference>
<organism evidence="3 4">
    <name type="scientific">Kineosporia succinea</name>
    <dbReference type="NCBI Taxonomy" id="84632"/>
    <lineage>
        <taxon>Bacteria</taxon>
        <taxon>Bacillati</taxon>
        <taxon>Actinomycetota</taxon>
        <taxon>Actinomycetes</taxon>
        <taxon>Kineosporiales</taxon>
        <taxon>Kineosporiaceae</taxon>
        <taxon>Kineosporia</taxon>
    </lineage>
</organism>
<reference evidence="3 4" key="1">
    <citation type="submission" date="2023-07" db="EMBL/GenBank/DDBJ databases">
        <title>Sequencing the genomes of 1000 actinobacteria strains.</title>
        <authorList>
            <person name="Klenk H.-P."/>
        </authorList>
    </citation>
    <scope>NUCLEOTIDE SEQUENCE [LARGE SCALE GENOMIC DNA]</scope>
    <source>
        <strain evidence="3 4">DSM 44388</strain>
    </source>
</reference>
<dbReference type="PROSITE" id="PS50093">
    <property type="entry name" value="PKD"/>
    <property type="match status" value="1"/>
</dbReference>
<keyword evidence="1" id="KW-0732">Signal</keyword>
<proteinExistence type="predicted"/>
<comment type="caution">
    <text evidence="3">The sequence shown here is derived from an EMBL/GenBank/DDBJ whole genome shotgun (WGS) entry which is preliminary data.</text>
</comment>
<evidence type="ECO:0000313" key="3">
    <source>
        <dbReference type="EMBL" id="MDP9825664.1"/>
    </source>
</evidence>
<feature type="chain" id="PRO_5047178490" description="PKD domain-containing protein" evidence="1">
    <location>
        <begin position="27"/>
        <end position="283"/>
    </location>
</feature>
<sequence length="283" mass="29979">MTVLRLPVLALVMMVMALGVAAPAAADEPGVGSIKSRGDDDTISLDGWRQTGGGHGARRPAAASAKPRFIQTYVPACEGNSPTRSETVLCGGALALCADTAESTEIGYWVFTAPAGTSNWTSTGAYVCLGRTEPGEPRPIVPVLTAEDFRRLPLLASPIVVQPPNRRTLVNIPTNLYTDGAVVTLPTELLGQPVRVRAEPYEFRWSYGDGDTRITSDAGAPYPELRTAHVYLEAGPQRVELTTIFRGEYSVAGGPWLPVDGTASVDSPGSTLEVLTAETRLVS</sequence>
<dbReference type="EMBL" id="JAUSQZ010000001">
    <property type="protein sequence ID" value="MDP9825664.1"/>
    <property type="molecule type" value="Genomic_DNA"/>
</dbReference>
<feature type="domain" description="PKD" evidence="2">
    <location>
        <begin position="199"/>
        <end position="242"/>
    </location>
</feature>